<dbReference type="eggNOG" id="COG3172">
    <property type="taxonomic scope" value="Bacteria"/>
</dbReference>
<dbReference type="EMBL" id="FNBD01000005">
    <property type="protein sequence ID" value="SDE95154.1"/>
    <property type="molecule type" value="Genomic_DNA"/>
</dbReference>
<dbReference type="SUPFAM" id="SSF53448">
    <property type="entry name" value="Nucleotide-diphospho-sugar transferases"/>
    <property type="match status" value="1"/>
</dbReference>
<evidence type="ECO:0000313" key="3">
    <source>
        <dbReference type="Proteomes" id="UP000182114"/>
    </source>
</evidence>
<gene>
    <name evidence="2" type="ORF">SAMN04487992_105261</name>
</gene>
<dbReference type="Pfam" id="PF14134">
    <property type="entry name" value="DUF4301"/>
    <property type="match status" value="1"/>
</dbReference>
<name>A0A1G7H4F1_9FLAO</name>
<dbReference type="RefSeq" id="WP_074538361.1">
    <property type="nucleotide sequence ID" value="NZ_FNBD01000005.1"/>
</dbReference>
<keyword evidence="3" id="KW-1185">Reference proteome</keyword>
<reference evidence="3" key="1">
    <citation type="submission" date="2016-10" db="EMBL/GenBank/DDBJ databases">
        <authorList>
            <person name="Varghese N."/>
            <person name="Submissions S."/>
        </authorList>
    </citation>
    <scope>NUCLEOTIDE SEQUENCE [LARGE SCALE GENOMIC DNA]</scope>
    <source>
        <strain evidence="3">DSM 24729</strain>
    </source>
</reference>
<evidence type="ECO:0000259" key="1">
    <source>
        <dbReference type="Pfam" id="PF14134"/>
    </source>
</evidence>
<dbReference type="AlphaFoldDB" id="A0A1G7H4F1"/>
<evidence type="ECO:0000313" key="2">
    <source>
        <dbReference type="EMBL" id="SDE95154.1"/>
    </source>
</evidence>
<accession>A0A1G7H4F1</accession>
<organism evidence="2 3">
    <name type="scientific">Cellulophaga baltica</name>
    <dbReference type="NCBI Taxonomy" id="76594"/>
    <lineage>
        <taxon>Bacteria</taxon>
        <taxon>Pseudomonadati</taxon>
        <taxon>Bacteroidota</taxon>
        <taxon>Flavobacteriia</taxon>
        <taxon>Flavobacteriales</taxon>
        <taxon>Flavobacteriaceae</taxon>
        <taxon>Cellulophaga</taxon>
    </lineage>
</organism>
<proteinExistence type="predicted"/>
<protein>
    <recommendedName>
        <fullName evidence="1">DUF4301 domain-containing protein</fullName>
    </recommendedName>
</protein>
<dbReference type="Proteomes" id="UP000182114">
    <property type="component" value="Unassembled WGS sequence"/>
</dbReference>
<sequence length="514" mass="57779">MTAFSNQDKQQLVSKGIAAEKVLKQIETFKEGIPFVKLEKAAVVDEGILKFSADEEKKFIESFDAEKNKKSLLKFVPASGAASRMFKAFFNFLEKYNPEEEALDAYISRAGDKDIKKFSEELIHLPFYEIIQLRIKGKYTTEGEELFLFVKEMLSEQGLNYGFYPKGLLPFHNYGDYAATPFEEHLKEAALYASAEGEANLHFTISEQHGEMFNKEFDAIKERVSAATSASFNVSYSFQKAETDTVAVTMDNKLFREASGAILFRPGGHGALIENLNEQDADIIFIKNIDNVVPSRNIEEVANSKKVLAGLLIELQNKAFKYAQVLEDKSSLNFDTMMEIKSFLENHLNARFSAIFESYTIDEQIEILIDKINRPIRICGMVKNEGEPGGGPFWIKGVKGNASLQIIESAQIDASNGSQMNILKNSTHFNPVDLVCGVNNFKGEKFNLINFVDVKQGFITEKTKDGKELKALELPGLWNGAMAFWNTIFVEVPLVTFNPVKTVNDLFKKSHQVS</sequence>
<feature type="domain" description="DUF4301" evidence="1">
    <location>
        <begin position="6"/>
        <end position="512"/>
    </location>
</feature>
<dbReference type="InterPro" id="IPR029044">
    <property type="entry name" value="Nucleotide-diphossugar_trans"/>
</dbReference>
<dbReference type="InterPro" id="IPR025393">
    <property type="entry name" value="DUF4301"/>
</dbReference>